<organism evidence="2 3">
    <name type="scientific">Paenibacillus profundus</name>
    <dbReference type="NCBI Taxonomy" id="1173085"/>
    <lineage>
        <taxon>Bacteria</taxon>
        <taxon>Bacillati</taxon>
        <taxon>Bacillota</taxon>
        <taxon>Bacilli</taxon>
        <taxon>Bacillales</taxon>
        <taxon>Paenibacillaceae</taxon>
        <taxon>Paenibacillus</taxon>
    </lineage>
</organism>
<dbReference type="Gene3D" id="6.10.250.3150">
    <property type="match status" value="1"/>
</dbReference>
<sequence>MQQVKRVHRALITLLIILFIVSLVPGATRAEPTMPAAWNKQPSEEEKQLLQQSLSITELDKEIERISARESEAAASRKQTESEILKQEAAFENKREQAGRVLRAYYIGERDMMLQAIMSADELDDLFMLLDYFQLLFYSDQEILEEYSNQLTKLNQLRRSLAQTEHELTEVRKRLVDQRGRLITLREKFDTNLADSSDPQAMSRLIQEFTTYWKNVGLFEVRHYFRALADAMQKLPDFVQKSGSISMNGKNYTITIQEEQLNQFLREQDPIFEQFFFRFKEGVIAAEGERSGLSVHIEGRYTLEAEPENRILFHVDQMLFNGLELPDTTRQDLEQEFDLGFYPQKLVSFLEATDVAITDKQITVQLTVKW</sequence>
<evidence type="ECO:0008006" key="4">
    <source>
        <dbReference type="Google" id="ProtNLM"/>
    </source>
</evidence>
<reference evidence="2 3" key="1">
    <citation type="submission" date="2021-11" db="EMBL/GenBank/DDBJ databases">
        <title>Draft genome sequence of Paenibacillus profundus YoMME, a new Gram-positive bacteria with exoelectrogenic properties.</title>
        <authorList>
            <person name="Hubenova Y."/>
            <person name="Hubenova E."/>
            <person name="Manasiev Y."/>
            <person name="Peykov S."/>
            <person name="Mitov M."/>
        </authorList>
    </citation>
    <scope>NUCLEOTIDE SEQUENCE [LARGE SCALE GENOMIC DNA]</scope>
    <source>
        <strain evidence="2 3">YoMME</strain>
    </source>
</reference>
<evidence type="ECO:0000313" key="3">
    <source>
        <dbReference type="Proteomes" id="UP001199916"/>
    </source>
</evidence>
<dbReference type="EMBL" id="JAJNBZ010000001">
    <property type="protein sequence ID" value="MCE5167817.1"/>
    <property type="molecule type" value="Genomic_DNA"/>
</dbReference>
<comment type="caution">
    <text evidence="2">The sequence shown here is derived from an EMBL/GenBank/DDBJ whole genome shotgun (WGS) entry which is preliminary data.</text>
</comment>
<evidence type="ECO:0000313" key="2">
    <source>
        <dbReference type="EMBL" id="MCE5167817.1"/>
    </source>
</evidence>
<keyword evidence="1" id="KW-0175">Coiled coil</keyword>
<dbReference type="RefSeq" id="WP_233695329.1">
    <property type="nucleotide sequence ID" value="NZ_JAJNBZ010000001.1"/>
</dbReference>
<keyword evidence="3" id="KW-1185">Reference proteome</keyword>
<gene>
    <name evidence="2" type="ORF">LQV63_00595</name>
</gene>
<evidence type="ECO:0000256" key="1">
    <source>
        <dbReference type="SAM" id="Coils"/>
    </source>
</evidence>
<feature type="coiled-coil region" evidence="1">
    <location>
        <begin position="144"/>
        <end position="181"/>
    </location>
</feature>
<name>A0ABS8YA90_9BACL</name>
<accession>A0ABS8YA90</accession>
<dbReference type="Proteomes" id="UP001199916">
    <property type="component" value="Unassembled WGS sequence"/>
</dbReference>
<proteinExistence type="predicted"/>
<protein>
    <recommendedName>
        <fullName evidence="4">N-terminal domain of peptidoglycan hydrolase CwlO-containing protein</fullName>
    </recommendedName>
</protein>